<dbReference type="AlphaFoldDB" id="A0A7V1PVK1"/>
<keyword evidence="1" id="KW-0472">Membrane</keyword>
<dbReference type="Pfam" id="PF13559">
    <property type="entry name" value="DUF4129"/>
    <property type="match status" value="1"/>
</dbReference>
<name>A0A7V1PVK1_CALAY</name>
<dbReference type="InterPro" id="IPR025403">
    <property type="entry name" value="TgpA-like_C"/>
</dbReference>
<feature type="transmembrane region" description="Helical" evidence="1">
    <location>
        <begin position="82"/>
        <end position="104"/>
    </location>
</feature>
<evidence type="ECO:0000259" key="2">
    <source>
        <dbReference type="Pfam" id="PF13559"/>
    </source>
</evidence>
<evidence type="ECO:0000256" key="1">
    <source>
        <dbReference type="SAM" id="Phobius"/>
    </source>
</evidence>
<dbReference type="EMBL" id="DRLD01000225">
    <property type="protein sequence ID" value="HED10667.1"/>
    <property type="molecule type" value="Genomic_DNA"/>
</dbReference>
<evidence type="ECO:0000313" key="3">
    <source>
        <dbReference type="EMBL" id="HED10667.1"/>
    </source>
</evidence>
<gene>
    <name evidence="3" type="ORF">ENJ10_08255</name>
</gene>
<proteinExistence type="predicted"/>
<accession>A0A7V1PVK1</accession>
<keyword evidence="1" id="KW-0812">Transmembrane</keyword>
<organism evidence="3">
    <name type="scientific">Caldithrix abyssi</name>
    <dbReference type="NCBI Taxonomy" id="187145"/>
    <lineage>
        <taxon>Bacteria</taxon>
        <taxon>Pseudomonadati</taxon>
        <taxon>Calditrichota</taxon>
        <taxon>Calditrichia</taxon>
        <taxon>Calditrichales</taxon>
        <taxon>Calditrichaceae</taxon>
        <taxon>Caldithrix</taxon>
    </lineage>
</organism>
<comment type="caution">
    <text evidence="3">The sequence shown here is derived from an EMBL/GenBank/DDBJ whole genome shotgun (WGS) entry which is preliminary data.</text>
</comment>
<feature type="domain" description="Protein-glutamine gamma-glutamyltransferase-like C-terminal" evidence="2">
    <location>
        <begin position="152"/>
        <end position="216"/>
    </location>
</feature>
<reference evidence="3" key="1">
    <citation type="journal article" date="2020" name="mSystems">
        <title>Genome- and Community-Level Interaction Insights into Carbon Utilization and Element Cycling Functions of Hydrothermarchaeota in Hydrothermal Sediment.</title>
        <authorList>
            <person name="Zhou Z."/>
            <person name="Liu Y."/>
            <person name="Xu W."/>
            <person name="Pan J."/>
            <person name="Luo Z.H."/>
            <person name="Li M."/>
        </authorList>
    </citation>
    <scope>NUCLEOTIDE SEQUENCE [LARGE SCALE GENOMIC DNA]</scope>
    <source>
        <strain evidence="3">HyVt-456</strain>
    </source>
</reference>
<protein>
    <submittedName>
        <fullName evidence="3">DUF4129 domain-containing protein</fullName>
    </submittedName>
</protein>
<sequence length="231" mass="27564">MIHKFLFLIFFGLGLFFTEPRAEGHRHLNTAVLDSLRQERAISYSDPQSPVDQFLKELWAEGWEWLAKHIFRKATRDFWEGMGYLIVMLFLIYLVHLTLSGRFYPPLSRNREVRAPEAPLVDNPEDVDTEALNVLLQQAVRNRKWPFATHLLYVRLLKHLMTHKRISWHAAKTNHDYIRELNPEEFKEAFIRLTQNFEDVWYGGRPMDEESFRDFENGCTRLERETEQARV</sequence>
<keyword evidence="1" id="KW-1133">Transmembrane helix</keyword>
<dbReference type="Proteomes" id="UP000886005">
    <property type="component" value="Unassembled WGS sequence"/>
</dbReference>